<evidence type="ECO:0000313" key="3">
    <source>
        <dbReference type="Proteomes" id="UP001153954"/>
    </source>
</evidence>
<organism evidence="2 3">
    <name type="scientific">Euphydryas editha</name>
    <name type="common">Edith's checkerspot</name>
    <dbReference type="NCBI Taxonomy" id="104508"/>
    <lineage>
        <taxon>Eukaryota</taxon>
        <taxon>Metazoa</taxon>
        <taxon>Ecdysozoa</taxon>
        <taxon>Arthropoda</taxon>
        <taxon>Hexapoda</taxon>
        <taxon>Insecta</taxon>
        <taxon>Pterygota</taxon>
        <taxon>Neoptera</taxon>
        <taxon>Endopterygota</taxon>
        <taxon>Lepidoptera</taxon>
        <taxon>Glossata</taxon>
        <taxon>Ditrysia</taxon>
        <taxon>Papilionoidea</taxon>
        <taxon>Nymphalidae</taxon>
        <taxon>Nymphalinae</taxon>
        <taxon>Euphydryas</taxon>
    </lineage>
</organism>
<evidence type="ECO:0000313" key="2">
    <source>
        <dbReference type="EMBL" id="CAH2085089.1"/>
    </source>
</evidence>
<protein>
    <submittedName>
        <fullName evidence="2">Uncharacterized protein</fullName>
    </submittedName>
</protein>
<feature type="region of interest" description="Disordered" evidence="1">
    <location>
        <begin position="28"/>
        <end position="101"/>
    </location>
</feature>
<sequence length="101" mass="10719">MLRGGGRGVHVGRGGQALVQFAGTLRARAPHRARPRGAPHARAPAGAAPWRRHARRAPATRRAPAAPAAGPVHLQHTHTSDLPHPPSYRAVDCRKGHVCSH</sequence>
<keyword evidence="3" id="KW-1185">Reference proteome</keyword>
<comment type="caution">
    <text evidence="2">The sequence shown here is derived from an EMBL/GenBank/DDBJ whole genome shotgun (WGS) entry which is preliminary data.</text>
</comment>
<feature type="compositionally biased region" description="Low complexity" evidence="1">
    <location>
        <begin position="40"/>
        <end position="49"/>
    </location>
</feature>
<dbReference type="AlphaFoldDB" id="A0AAU9TI66"/>
<evidence type="ECO:0000256" key="1">
    <source>
        <dbReference type="SAM" id="MobiDB-lite"/>
    </source>
</evidence>
<name>A0AAU9TI66_EUPED</name>
<dbReference type="EMBL" id="CAKOGL010000003">
    <property type="protein sequence ID" value="CAH2085089.1"/>
    <property type="molecule type" value="Genomic_DNA"/>
</dbReference>
<gene>
    <name evidence="2" type="ORF">EEDITHA_LOCUS1600</name>
</gene>
<dbReference type="Proteomes" id="UP001153954">
    <property type="component" value="Unassembled WGS sequence"/>
</dbReference>
<feature type="compositionally biased region" description="Low complexity" evidence="1">
    <location>
        <begin position="60"/>
        <end position="71"/>
    </location>
</feature>
<proteinExistence type="predicted"/>
<accession>A0AAU9TI66</accession>
<feature type="compositionally biased region" description="Basic residues" evidence="1">
    <location>
        <begin position="50"/>
        <end position="59"/>
    </location>
</feature>
<feature type="compositionally biased region" description="Basic residues" evidence="1">
    <location>
        <begin position="28"/>
        <end position="39"/>
    </location>
</feature>
<reference evidence="2" key="1">
    <citation type="submission" date="2022-03" db="EMBL/GenBank/DDBJ databases">
        <authorList>
            <person name="Tunstrom K."/>
        </authorList>
    </citation>
    <scope>NUCLEOTIDE SEQUENCE</scope>
</reference>